<name>A0ABW2SPG1_9ACTO</name>
<evidence type="ECO:0000256" key="1">
    <source>
        <dbReference type="SAM" id="MobiDB-lite"/>
    </source>
</evidence>
<keyword evidence="4" id="KW-1185">Reference proteome</keyword>
<gene>
    <name evidence="3" type="ORF">ACFQWG_11070</name>
</gene>
<accession>A0ABW2SPG1</accession>
<dbReference type="PROSITE" id="PS51318">
    <property type="entry name" value="TAT"/>
    <property type="match status" value="1"/>
</dbReference>
<keyword evidence="2" id="KW-0732">Signal</keyword>
<evidence type="ECO:0000256" key="2">
    <source>
        <dbReference type="SAM" id="SignalP"/>
    </source>
</evidence>
<evidence type="ECO:0000313" key="4">
    <source>
        <dbReference type="Proteomes" id="UP001596527"/>
    </source>
</evidence>
<dbReference type="EMBL" id="JBHTEF010000001">
    <property type="protein sequence ID" value="MFC7581736.1"/>
    <property type="molecule type" value="Genomic_DNA"/>
</dbReference>
<protein>
    <submittedName>
        <fullName evidence="3">Hemagglutinin</fullName>
    </submittedName>
</protein>
<reference evidence="4" key="1">
    <citation type="journal article" date="2019" name="Int. J. Syst. Evol. Microbiol.">
        <title>The Global Catalogue of Microorganisms (GCM) 10K type strain sequencing project: providing services to taxonomists for standard genome sequencing and annotation.</title>
        <authorList>
            <consortium name="The Broad Institute Genomics Platform"/>
            <consortium name="The Broad Institute Genome Sequencing Center for Infectious Disease"/>
            <person name="Wu L."/>
            <person name="Ma J."/>
        </authorList>
    </citation>
    <scope>NUCLEOTIDE SEQUENCE [LARGE SCALE GENOMIC DNA]</scope>
    <source>
        <strain evidence="4">CCUG 56698</strain>
    </source>
</reference>
<dbReference type="RefSeq" id="WP_380975291.1">
    <property type="nucleotide sequence ID" value="NZ_JBHTEF010000001.1"/>
</dbReference>
<evidence type="ECO:0000313" key="3">
    <source>
        <dbReference type="EMBL" id="MFC7581736.1"/>
    </source>
</evidence>
<comment type="caution">
    <text evidence="3">The sequence shown here is derived from an EMBL/GenBank/DDBJ whole genome shotgun (WGS) entry which is preliminary data.</text>
</comment>
<proteinExistence type="predicted"/>
<sequence length="310" mass="33048">MTRRRTRRRRSRLRTAAVLVVVLAAVAGAAYAGLKAVRGTVDAIGSSVGDSLGNALGSDRGTSREPLSETLGPTTPELSYDGFDPADIIADDLFFDADAMSEQDVADFIAQWNDGCVTGSDGTPCLADYEESTPTYQPDQYCAGGFTGSDGDTAASIITKAAQGCGISPKVLLVMMQKEQGLLTASGADLGELRYRTAMGFACPDNGACDPDYFGFTRQVWFAARQFRVYEADAETFNIRAGQSADILYNPTASCGSATVEVANQATADLYNYTPYQPNEAALAGSGDDCSAWGNLNFYAYWKAWFGPTR</sequence>
<feature type="signal peptide" evidence="2">
    <location>
        <begin position="1"/>
        <end position="32"/>
    </location>
</feature>
<organism evidence="3 4">
    <name type="scientific">Schaalia naturae</name>
    <dbReference type="NCBI Taxonomy" id="635203"/>
    <lineage>
        <taxon>Bacteria</taxon>
        <taxon>Bacillati</taxon>
        <taxon>Actinomycetota</taxon>
        <taxon>Actinomycetes</taxon>
        <taxon>Actinomycetales</taxon>
        <taxon>Actinomycetaceae</taxon>
        <taxon>Schaalia</taxon>
    </lineage>
</organism>
<feature type="chain" id="PRO_5047029764" evidence="2">
    <location>
        <begin position="33"/>
        <end position="310"/>
    </location>
</feature>
<feature type="region of interest" description="Disordered" evidence="1">
    <location>
        <begin position="52"/>
        <end position="79"/>
    </location>
</feature>
<dbReference type="InterPro" id="IPR006311">
    <property type="entry name" value="TAT_signal"/>
</dbReference>
<dbReference type="Proteomes" id="UP001596527">
    <property type="component" value="Unassembled WGS sequence"/>
</dbReference>